<evidence type="ECO:0000256" key="1">
    <source>
        <dbReference type="SAM" id="Phobius"/>
    </source>
</evidence>
<dbReference type="Proteomes" id="UP001155241">
    <property type="component" value="Unassembled WGS sequence"/>
</dbReference>
<organism evidence="2 3">
    <name type="scientific">Aeoliella straminimaris</name>
    <dbReference type="NCBI Taxonomy" id="2954799"/>
    <lineage>
        <taxon>Bacteria</taxon>
        <taxon>Pseudomonadati</taxon>
        <taxon>Planctomycetota</taxon>
        <taxon>Planctomycetia</taxon>
        <taxon>Pirellulales</taxon>
        <taxon>Lacipirellulaceae</taxon>
        <taxon>Aeoliella</taxon>
    </lineage>
</organism>
<keyword evidence="1" id="KW-1133">Transmembrane helix</keyword>
<dbReference type="EMBL" id="JAMXLR010000036">
    <property type="protein sequence ID" value="MCO6044516.1"/>
    <property type="molecule type" value="Genomic_DNA"/>
</dbReference>
<accession>A0A9X2JG93</accession>
<dbReference type="AlphaFoldDB" id="A0A9X2JG93"/>
<keyword evidence="3" id="KW-1185">Reference proteome</keyword>
<evidence type="ECO:0000313" key="3">
    <source>
        <dbReference type="Proteomes" id="UP001155241"/>
    </source>
</evidence>
<name>A0A9X2JG93_9BACT</name>
<protein>
    <submittedName>
        <fullName evidence="2">Uncharacterized protein</fullName>
    </submittedName>
</protein>
<evidence type="ECO:0000313" key="2">
    <source>
        <dbReference type="EMBL" id="MCO6044516.1"/>
    </source>
</evidence>
<keyword evidence="1" id="KW-0812">Transmembrane</keyword>
<comment type="caution">
    <text evidence="2">The sequence shown here is derived from an EMBL/GenBank/DDBJ whole genome shotgun (WGS) entry which is preliminary data.</text>
</comment>
<dbReference type="RefSeq" id="WP_252852619.1">
    <property type="nucleotide sequence ID" value="NZ_JAMXLR010000036.1"/>
</dbReference>
<keyword evidence="1" id="KW-0472">Membrane</keyword>
<reference evidence="2" key="1">
    <citation type="submission" date="2022-06" db="EMBL/GenBank/DDBJ databases">
        <title>Aeoliella straminimaris, a novel planctomycete from sediments.</title>
        <authorList>
            <person name="Vitorino I.R."/>
            <person name="Lage O.M."/>
        </authorList>
    </citation>
    <scope>NUCLEOTIDE SEQUENCE</scope>
    <source>
        <strain evidence="2">ICT_H6.2</strain>
    </source>
</reference>
<proteinExistence type="predicted"/>
<gene>
    <name evidence="2" type="ORF">NG895_11425</name>
</gene>
<sequence>MLQTIYENPWLLPATAGAVLGCLVPIVAIITDHQRKLRQAELDHELKRELLAQGRTPDEIQQILESTSEPSPWWVKHTQ</sequence>
<feature type="transmembrane region" description="Helical" evidence="1">
    <location>
        <begin position="12"/>
        <end position="30"/>
    </location>
</feature>